<protein>
    <submittedName>
        <fullName evidence="7">TGF-beta ligand</fullName>
    </submittedName>
</protein>
<feature type="domain" description="TGF-beta family profile" evidence="6">
    <location>
        <begin position="216"/>
        <end position="331"/>
    </location>
</feature>
<feature type="signal peptide" evidence="5">
    <location>
        <begin position="1"/>
        <end position="22"/>
    </location>
</feature>
<dbReference type="InterPro" id="IPR015615">
    <property type="entry name" value="TGF-beta-rel"/>
</dbReference>
<dbReference type="GO" id="GO:0008083">
    <property type="term" value="F:growth factor activity"/>
    <property type="evidence" value="ECO:0007669"/>
    <property type="project" value="UniProtKB-KW"/>
</dbReference>
<evidence type="ECO:0000256" key="5">
    <source>
        <dbReference type="SAM" id="SignalP"/>
    </source>
</evidence>
<dbReference type="InterPro" id="IPR001839">
    <property type="entry name" value="TGF-b_C"/>
</dbReference>
<gene>
    <name evidence="7" type="primary">Tgf3</name>
</gene>
<dbReference type="AlphaFoldDB" id="G5CTK7"/>
<feature type="chain" id="PRO_5003475476" evidence="5">
    <location>
        <begin position="23"/>
        <end position="331"/>
    </location>
</feature>
<keyword evidence="3" id="KW-0964">Secreted</keyword>
<name>G5CTK7_MNELE</name>
<evidence type="ECO:0000313" key="7">
    <source>
        <dbReference type="EMBL" id="AEP16384.1"/>
    </source>
</evidence>
<comment type="similarity">
    <text evidence="2 4">Belongs to the TGF-beta family.</text>
</comment>
<comment type="subcellular location">
    <subcellularLocation>
        <location evidence="1">Secreted</location>
    </subcellularLocation>
</comment>
<dbReference type="Gene3D" id="2.60.120.970">
    <property type="match status" value="1"/>
</dbReference>
<sequence length="331" mass="38377">MAGTVPLPALAWFLSLLIPSLSRNLFVDYFMTSETQYLNSRCCKSDSTDLIVIHPEASQDNTDSLFLNFTIDRNLLRHTRQKSLCSAELRLYQQGQSTRQNQRVEVLLRGQYVLDSKRLGQNVRGWKNFNVYDAFIDDNSLPEELVEDTRTKVLIRFEIRPHRLDIESNLLPSFKTSIIGEHKPRIFLKSCRQSKRKVVNNFTHRYDNPRTPATKFNEPSYWMNPPDQDQDEGKCGVRLLYLQFEKDMSIPSIRAPQGVYVNYCSGSCPYLWKTENPPLHTLILGQYAEQIRESRYEPCCLPATYEAAEAITVENQIIKFEDLRVTSCKCV</sequence>
<dbReference type="Gene3D" id="2.10.90.10">
    <property type="entry name" value="Cystine-knot cytokines"/>
    <property type="match status" value="1"/>
</dbReference>
<keyword evidence="5" id="KW-0732">Signal</keyword>
<keyword evidence="4" id="KW-0339">Growth factor</keyword>
<proteinExistence type="evidence at transcript level"/>
<reference evidence="7" key="1">
    <citation type="journal article" date="2011" name="PLoS ONE">
        <title>Evolution of the TGF-beta Signaling Pathway and Its Potential Role in the Ctenophore, Mnemiopsis leidyi.</title>
        <authorList>
            <person name="Pang K."/>
            <person name="Ryan J.F."/>
            <person name="Baxevanis A.D."/>
            <person name="Martindale M.Q."/>
        </authorList>
    </citation>
    <scope>NUCLEOTIDE SEQUENCE</scope>
</reference>
<dbReference type="Pfam" id="PF00019">
    <property type="entry name" value="TGF_beta"/>
    <property type="match status" value="1"/>
</dbReference>
<evidence type="ECO:0000256" key="1">
    <source>
        <dbReference type="ARBA" id="ARBA00004613"/>
    </source>
</evidence>
<organism evidence="7">
    <name type="scientific">Mnemiopsis leidyi</name>
    <name type="common">Sea walnut</name>
    <name type="synonym">Warty comb jellyfish</name>
    <dbReference type="NCBI Taxonomy" id="27923"/>
    <lineage>
        <taxon>Eukaryota</taxon>
        <taxon>Metazoa</taxon>
        <taxon>Ctenophora</taxon>
        <taxon>Tentaculata</taxon>
        <taxon>Lobata</taxon>
        <taxon>Bolinopsidae</taxon>
        <taxon>Mnemiopsis</taxon>
    </lineage>
</organism>
<dbReference type="GO" id="GO:0005615">
    <property type="term" value="C:extracellular space"/>
    <property type="evidence" value="ECO:0007669"/>
    <property type="project" value="TreeGrafter"/>
</dbReference>
<evidence type="ECO:0000256" key="3">
    <source>
        <dbReference type="ARBA" id="ARBA00022525"/>
    </source>
</evidence>
<dbReference type="SMART" id="SM00204">
    <property type="entry name" value="TGFB"/>
    <property type="match status" value="1"/>
</dbReference>
<evidence type="ECO:0000256" key="4">
    <source>
        <dbReference type="RuleBase" id="RU000354"/>
    </source>
</evidence>
<evidence type="ECO:0000256" key="2">
    <source>
        <dbReference type="ARBA" id="ARBA00006656"/>
    </source>
</evidence>
<dbReference type="InterPro" id="IPR029034">
    <property type="entry name" value="Cystine-knot_cytokine"/>
</dbReference>
<dbReference type="GO" id="GO:0005125">
    <property type="term" value="F:cytokine activity"/>
    <property type="evidence" value="ECO:0007669"/>
    <property type="project" value="TreeGrafter"/>
</dbReference>
<dbReference type="PROSITE" id="PS51362">
    <property type="entry name" value="TGF_BETA_2"/>
    <property type="match status" value="1"/>
</dbReference>
<accession>G5CTK7</accession>
<dbReference type="EMBL" id="JN380182">
    <property type="protein sequence ID" value="AEP16384.1"/>
    <property type="molecule type" value="mRNA"/>
</dbReference>
<evidence type="ECO:0000259" key="6">
    <source>
        <dbReference type="PROSITE" id="PS51362"/>
    </source>
</evidence>
<dbReference type="PANTHER" id="PTHR11848">
    <property type="entry name" value="TGF-BETA FAMILY"/>
    <property type="match status" value="1"/>
</dbReference>
<dbReference type="SUPFAM" id="SSF57501">
    <property type="entry name" value="Cystine-knot cytokines"/>
    <property type="match status" value="1"/>
</dbReference>
<dbReference type="HOGENOM" id="CLU_772322_0_0_1"/>